<gene>
    <name evidence="2" type="ORF">J2T10_003898</name>
</gene>
<comment type="caution">
    <text evidence="2">The sequence shown here is derived from an EMBL/GenBank/DDBJ whole genome shotgun (WGS) entry which is preliminary data.</text>
</comment>
<reference evidence="2 3" key="1">
    <citation type="submission" date="2023-07" db="EMBL/GenBank/DDBJ databases">
        <title>Sorghum-associated microbial communities from plants grown in Nebraska, USA.</title>
        <authorList>
            <person name="Schachtman D."/>
        </authorList>
    </citation>
    <scope>NUCLEOTIDE SEQUENCE [LARGE SCALE GENOMIC DNA]</scope>
    <source>
        <strain evidence="2 3">CC523</strain>
    </source>
</reference>
<dbReference type="InterPro" id="IPR007569">
    <property type="entry name" value="DUF559"/>
</dbReference>
<feature type="domain" description="DUF559" evidence="1">
    <location>
        <begin position="185"/>
        <end position="264"/>
    </location>
</feature>
<dbReference type="GO" id="GO:0004519">
    <property type="term" value="F:endonuclease activity"/>
    <property type="evidence" value="ECO:0007669"/>
    <property type="project" value="UniProtKB-KW"/>
</dbReference>
<evidence type="ECO:0000313" key="2">
    <source>
        <dbReference type="EMBL" id="MDQ0104225.1"/>
    </source>
</evidence>
<keyword evidence="3" id="KW-1185">Reference proteome</keyword>
<evidence type="ECO:0000259" key="1">
    <source>
        <dbReference type="Pfam" id="PF04480"/>
    </source>
</evidence>
<dbReference type="EMBL" id="JAUSSW010000014">
    <property type="protein sequence ID" value="MDQ0104225.1"/>
    <property type="molecule type" value="Genomic_DNA"/>
</dbReference>
<evidence type="ECO:0000313" key="3">
    <source>
        <dbReference type="Proteomes" id="UP001244563"/>
    </source>
</evidence>
<dbReference type="Gene3D" id="3.40.960.10">
    <property type="entry name" value="VSR Endonuclease"/>
    <property type="match status" value="1"/>
</dbReference>
<dbReference type="SUPFAM" id="SSF52980">
    <property type="entry name" value="Restriction endonuclease-like"/>
    <property type="match status" value="1"/>
</dbReference>
<dbReference type="Proteomes" id="UP001244563">
    <property type="component" value="Unassembled WGS sequence"/>
</dbReference>
<name>A0ABT9TRB5_PAENI</name>
<protein>
    <submittedName>
        <fullName evidence="2">Very-short-patch-repair endonuclease</fullName>
    </submittedName>
</protein>
<dbReference type="InterPro" id="IPR011335">
    <property type="entry name" value="Restrct_endonuc-II-like"/>
</dbReference>
<sequence>MNAFEFLSSVGGVAKVGLLKAHGHTPADLRKLEGAYQPRHGIWALPSADTEFVSALVNNGLLTCASAAVRYGLWLKDKPGRLHLATKHNRGRGFIRHGGLRLGSESYVPVASLEDTVIHALTCLPDVDAIAVAQSAMKNRGVPRDVLEGELRANYFGNARKRLRKADGLSESVPEISARLLFEAAGLSFERQVQIPGVGRVDTLIDGWLIVEVNGYQFHSSREAWRKDMGRLNAAQAMGYRVLSFAPEQIWNSPELVLGQIRACLGLGRPRDGR</sequence>
<keyword evidence="2" id="KW-0255">Endonuclease</keyword>
<keyword evidence="2" id="KW-0378">Hydrolase</keyword>
<dbReference type="RefSeq" id="WP_064722489.1">
    <property type="nucleotide sequence ID" value="NZ_BDDW01000005.1"/>
</dbReference>
<accession>A0ABT9TRB5</accession>
<proteinExistence type="predicted"/>
<keyword evidence="2" id="KW-0540">Nuclease</keyword>
<dbReference type="Pfam" id="PF04480">
    <property type="entry name" value="DUF559"/>
    <property type="match status" value="1"/>
</dbReference>
<organism evidence="2 3">
    <name type="scientific">Paenarthrobacter nicotinovorans</name>
    <name type="common">Arthrobacter nicotinovorans</name>
    <dbReference type="NCBI Taxonomy" id="29320"/>
    <lineage>
        <taxon>Bacteria</taxon>
        <taxon>Bacillati</taxon>
        <taxon>Actinomycetota</taxon>
        <taxon>Actinomycetes</taxon>
        <taxon>Micrococcales</taxon>
        <taxon>Micrococcaceae</taxon>
        <taxon>Paenarthrobacter</taxon>
    </lineage>
</organism>